<dbReference type="OrthoDB" id="6335213at2"/>
<dbReference type="SUPFAM" id="SSF103647">
    <property type="entry name" value="TSP type-3 repeat"/>
    <property type="match status" value="1"/>
</dbReference>
<evidence type="ECO:0008006" key="4">
    <source>
        <dbReference type="Google" id="ProtNLM"/>
    </source>
</evidence>
<evidence type="ECO:0000313" key="2">
    <source>
        <dbReference type="EMBL" id="KHT54725.1"/>
    </source>
</evidence>
<proteinExistence type="predicted"/>
<accession>A0A0B3YJ96</accession>
<comment type="caution">
    <text evidence="2">The sequence shown here is derived from an EMBL/GenBank/DDBJ whole genome shotgun (WGS) entry which is preliminary data.</text>
</comment>
<dbReference type="InterPro" id="IPR028994">
    <property type="entry name" value="Integrin_alpha_N"/>
</dbReference>
<keyword evidence="1" id="KW-0732">Signal</keyword>
<gene>
    <name evidence="2" type="ORF">RJ41_05655</name>
</gene>
<protein>
    <recommendedName>
        <fullName evidence="4">VCBS repeat-containing protein</fullName>
    </recommendedName>
</protein>
<sequence>MKKRYLPIAIAAGLHCSVAMADELNWNSGNWDVETWQDGGNTDYLDTDGDLVLNIRDDDDDNDGIEDVADLFPLDPNDWEDTDGDGLGNNYEIALGLDPNNIDSDNDGIVDGEDPFPLIAEKVKSIRYVLSIDDTDGDNTSDLVVIYEGEDNVVSGEVINKVNEQVTLSFRFAGTYTNYSIHQLPDMNNNGSKEVGLFGLLPEDGGNTAVKSRLIVIDPLTGDAVNTYSWPANWSAPSFVQLADLTNDGIPEVAMQGNFYVGDRPQLLPKNGATGASLDKLSFPALMYEPQFVQLSDVTRDGIPEIGLFGKLKSNDKIQVKIVDGADSSNKLPAYNFGDDWAETHWVALPDIDFDLVRDFGLYGRRIDSQKVQLFTKSGVEQAGTLGIFNWPETFVDHQIVLVGDIDLDGVNEVGAGGLRSDTDRYQFIVKSGSDRDSTLSNIGWPNSHSEARFYYLGDVDGNGVDDIGLAGVKTASSRFEVSVKGIDNAKTVVFTSRTQWKELPTVLSVPDINGDTLPDVVLYGEDVLGVSKLEVFSYL</sequence>
<evidence type="ECO:0000256" key="1">
    <source>
        <dbReference type="SAM" id="SignalP"/>
    </source>
</evidence>
<dbReference type="EMBL" id="JWLW01000011">
    <property type="protein sequence ID" value="KHT54725.1"/>
    <property type="molecule type" value="Genomic_DNA"/>
</dbReference>
<dbReference type="InterPro" id="IPR028974">
    <property type="entry name" value="TSP_type-3_rpt"/>
</dbReference>
<dbReference type="Proteomes" id="UP000031197">
    <property type="component" value="Unassembled WGS sequence"/>
</dbReference>
<dbReference type="GO" id="GO:0005509">
    <property type="term" value="F:calcium ion binding"/>
    <property type="evidence" value="ECO:0007669"/>
    <property type="project" value="InterPro"/>
</dbReference>
<dbReference type="Gene3D" id="4.10.1080.10">
    <property type="entry name" value="TSP type-3 repeat"/>
    <property type="match status" value="1"/>
</dbReference>
<reference evidence="2 3" key="1">
    <citation type="submission" date="2014-12" db="EMBL/GenBank/DDBJ databases">
        <title>Genome sequencing of Alteromonas marina AD001.</title>
        <authorList>
            <person name="Adrian T.G.S."/>
            <person name="Chan K.G."/>
        </authorList>
    </citation>
    <scope>NUCLEOTIDE SEQUENCE [LARGE SCALE GENOMIC DNA]</scope>
    <source>
        <strain evidence="2 3">AD001</strain>
    </source>
</reference>
<feature type="signal peptide" evidence="1">
    <location>
        <begin position="1"/>
        <end position="21"/>
    </location>
</feature>
<name>A0A0B3YJ96_9ALTE</name>
<organism evidence="2 3">
    <name type="scientific">Alteromonas marina</name>
    <dbReference type="NCBI Taxonomy" id="203795"/>
    <lineage>
        <taxon>Bacteria</taxon>
        <taxon>Pseudomonadati</taxon>
        <taxon>Pseudomonadota</taxon>
        <taxon>Gammaproteobacteria</taxon>
        <taxon>Alteromonadales</taxon>
        <taxon>Alteromonadaceae</taxon>
        <taxon>Alteromonas/Salinimonas group</taxon>
        <taxon>Alteromonas</taxon>
    </lineage>
</organism>
<dbReference type="AlphaFoldDB" id="A0A0B3YJ96"/>
<dbReference type="RefSeq" id="WP_039218093.1">
    <property type="nucleotide sequence ID" value="NZ_JWLW01000011.1"/>
</dbReference>
<feature type="chain" id="PRO_5002087198" description="VCBS repeat-containing protein" evidence="1">
    <location>
        <begin position="22"/>
        <end position="540"/>
    </location>
</feature>
<dbReference type="SUPFAM" id="SSF69318">
    <property type="entry name" value="Integrin alpha N-terminal domain"/>
    <property type="match status" value="1"/>
</dbReference>
<evidence type="ECO:0000313" key="3">
    <source>
        <dbReference type="Proteomes" id="UP000031197"/>
    </source>
</evidence>
<keyword evidence="3" id="KW-1185">Reference proteome</keyword>